<comment type="caution">
    <text evidence="1">The sequence shown here is derived from an EMBL/GenBank/DDBJ whole genome shotgun (WGS) entry which is preliminary data.</text>
</comment>
<name>A0A0F9LIN2_9ZZZZ</name>
<organism evidence="1">
    <name type="scientific">marine sediment metagenome</name>
    <dbReference type="NCBI Taxonomy" id="412755"/>
    <lineage>
        <taxon>unclassified sequences</taxon>
        <taxon>metagenomes</taxon>
        <taxon>ecological metagenomes</taxon>
    </lineage>
</organism>
<sequence>MPVLKKHYYYSLIFTKINRPDVEEEFCKIFQD</sequence>
<dbReference type="EMBL" id="LAZR01010951">
    <property type="protein sequence ID" value="KKM64185.1"/>
    <property type="molecule type" value="Genomic_DNA"/>
</dbReference>
<protein>
    <submittedName>
        <fullName evidence="1">Uncharacterized protein</fullName>
    </submittedName>
</protein>
<accession>A0A0F9LIN2</accession>
<proteinExistence type="predicted"/>
<reference evidence="1" key="1">
    <citation type="journal article" date="2015" name="Nature">
        <title>Complex archaea that bridge the gap between prokaryotes and eukaryotes.</title>
        <authorList>
            <person name="Spang A."/>
            <person name="Saw J.H."/>
            <person name="Jorgensen S.L."/>
            <person name="Zaremba-Niedzwiedzka K."/>
            <person name="Martijn J."/>
            <person name="Lind A.E."/>
            <person name="van Eijk R."/>
            <person name="Schleper C."/>
            <person name="Guy L."/>
            <person name="Ettema T.J."/>
        </authorList>
    </citation>
    <scope>NUCLEOTIDE SEQUENCE</scope>
</reference>
<gene>
    <name evidence="1" type="ORF">LCGC14_1503910</name>
</gene>
<evidence type="ECO:0000313" key="1">
    <source>
        <dbReference type="EMBL" id="KKM64185.1"/>
    </source>
</evidence>
<dbReference type="AlphaFoldDB" id="A0A0F9LIN2"/>